<dbReference type="WBParaSite" id="RSKR_0000102900.1">
    <property type="protein sequence ID" value="RSKR_0000102900.1"/>
    <property type="gene ID" value="RSKR_0000102900"/>
</dbReference>
<dbReference type="Proteomes" id="UP000095286">
    <property type="component" value="Unplaced"/>
</dbReference>
<proteinExistence type="predicted"/>
<evidence type="ECO:0000313" key="1">
    <source>
        <dbReference type="Proteomes" id="UP000095286"/>
    </source>
</evidence>
<organism evidence="1 2">
    <name type="scientific">Rhabditophanes sp. KR3021</name>
    <dbReference type="NCBI Taxonomy" id="114890"/>
    <lineage>
        <taxon>Eukaryota</taxon>
        <taxon>Metazoa</taxon>
        <taxon>Ecdysozoa</taxon>
        <taxon>Nematoda</taxon>
        <taxon>Chromadorea</taxon>
        <taxon>Rhabditida</taxon>
        <taxon>Tylenchina</taxon>
        <taxon>Panagrolaimomorpha</taxon>
        <taxon>Strongyloidoidea</taxon>
        <taxon>Alloionematidae</taxon>
        <taxon>Rhabditophanes</taxon>
    </lineage>
</organism>
<protein>
    <submittedName>
        <fullName evidence="2">FHA domain-containing protein</fullName>
    </submittedName>
</protein>
<evidence type="ECO:0000313" key="2">
    <source>
        <dbReference type="WBParaSite" id="RSKR_0000102900.1"/>
    </source>
</evidence>
<reference evidence="2" key="1">
    <citation type="submission" date="2016-11" db="UniProtKB">
        <authorList>
            <consortium name="WormBaseParasite"/>
        </authorList>
    </citation>
    <scope>IDENTIFICATION</scope>
    <source>
        <strain evidence="2">KR3021</strain>
    </source>
</reference>
<accession>A0AC35TJ67</accession>
<sequence length="303" mass="35256">MIGKWRRRRVGEEMMMMVGCFSVYYLKYVFVLDRTKDRPDRKRSRSPYTKDKSRRHHSYEKRSDHRRKYPDSNDGDTIKKEYGDRFKKEHDVKEEYGEPAATEEPPIVKESINMGTSGKLCEDTNMYNGVVIKYSEPADAVMPIQKWRLYPFKGNQELPQIYIHRQSAYLIGKDKKIADFPVEHPSCSKQHAAFQYRMVTSSVVNGQAVKSIKLYVIDLGSTNGTFLNGSQIEPQRYYELLPKDILKFGFSSREYVVLCQDDGIDVSQTTIKEENKDVEEENEIDTEGLETKIKTEAFSDYGL</sequence>
<name>A0AC35TJ67_9BILA</name>